<dbReference type="Gene3D" id="3.40.50.300">
    <property type="entry name" value="P-loop containing nucleotide triphosphate hydrolases"/>
    <property type="match status" value="1"/>
</dbReference>
<feature type="non-terminal residue" evidence="1">
    <location>
        <position position="1"/>
    </location>
</feature>
<dbReference type="PANTHER" id="PTHR47396">
    <property type="entry name" value="TYPE I RESTRICTION ENZYME ECOKI R PROTEIN"/>
    <property type="match status" value="1"/>
</dbReference>
<dbReference type="InterPro" id="IPR027417">
    <property type="entry name" value="P-loop_NTPase"/>
</dbReference>
<evidence type="ECO:0008006" key="2">
    <source>
        <dbReference type="Google" id="ProtNLM"/>
    </source>
</evidence>
<sequence length="263" mass="28982">SHAEDIVHIVREEFGKGNEFCKKITYMTTKTTGEKPEDLIASFRNSYNPRITVTVDMISTGTDIRPLECLLFMRDVKSRVYFEQMKGRGTRTISSTDFNAVTPDATNKTHFVIVDAIGVCENDKTDSRPLERKRTVPFDKLILSVALGSRDEDTLTSLAGRLAAMDKEIDARDKGEIEQAAGGKTLKHMVKGVGSEVLDIVELGELSAIIGGYILLEFPQCLAAQIIPIDQKKYSPCTGKLYQAVDKSSSGKGLATAGRHLYE</sequence>
<name>X1US87_9ZZZZ</name>
<reference evidence="1" key="1">
    <citation type="journal article" date="2014" name="Front. Microbiol.">
        <title>High frequency of phylogenetically diverse reductive dehalogenase-homologous genes in deep subseafloor sedimentary metagenomes.</title>
        <authorList>
            <person name="Kawai M."/>
            <person name="Futagami T."/>
            <person name="Toyoda A."/>
            <person name="Takaki Y."/>
            <person name="Nishi S."/>
            <person name="Hori S."/>
            <person name="Arai W."/>
            <person name="Tsubouchi T."/>
            <person name="Morono Y."/>
            <person name="Uchiyama I."/>
            <person name="Ito T."/>
            <person name="Fujiyama A."/>
            <person name="Inagaki F."/>
            <person name="Takami H."/>
        </authorList>
    </citation>
    <scope>NUCLEOTIDE SEQUENCE</scope>
    <source>
        <strain evidence="1">Expedition CK06-06</strain>
    </source>
</reference>
<dbReference type="PANTHER" id="PTHR47396:SF1">
    <property type="entry name" value="ATP-DEPENDENT HELICASE IRC3-RELATED"/>
    <property type="match status" value="1"/>
</dbReference>
<dbReference type="AlphaFoldDB" id="X1US87"/>
<organism evidence="1">
    <name type="scientific">marine sediment metagenome</name>
    <dbReference type="NCBI Taxonomy" id="412755"/>
    <lineage>
        <taxon>unclassified sequences</taxon>
        <taxon>metagenomes</taxon>
        <taxon>ecological metagenomes</taxon>
    </lineage>
</organism>
<comment type="caution">
    <text evidence="1">The sequence shown here is derived from an EMBL/GenBank/DDBJ whole genome shotgun (WGS) entry which is preliminary data.</text>
</comment>
<protein>
    <recommendedName>
        <fullName evidence="2">Helicase C-terminal domain-containing protein</fullName>
    </recommendedName>
</protein>
<gene>
    <name evidence="1" type="ORF">S12H4_40706</name>
</gene>
<dbReference type="GO" id="GO:0005829">
    <property type="term" value="C:cytosol"/>
    <property type="evidence" value="ECO:0007669"/>
    <property type="project" value="TreeGrafter"/>
</dbReference>
<proteinExistence type="predicted"/>
<dbReference type="EMBL" id="BARW01024727">
    <property type="protein sequence ID" value="GAI95209.1"/>
    <property type="molecule type" value="Genomic_DNA"/>
</dbReference>
<accession>X1US87</accession>
<dbReference type="SUPFAM" id="SSF52540">
    <property type="entry name" value="P-loop containing nucleoside triphosphate hydrolases"/>
    <property type="match status" value="1"/>
</dbReference>
<evidence type="ECO:0000313" key="1">
    <source>
        <dbReference type="EMBL" id="GAI95209.1"/>
    </source>
</evidence>
<feature type="non-terminal residue" evidence="1">
    <location>
        <position position="263"/>
    </location>
</feature>
<dbReference type="InterPro" id="IPR050742">
    <property type="entry name" value="Helicase_Restrict-Modif_Enz"/>
</dbReference>